<evidence type="ECO:0000256" key="2">
    <source>
        <dbReference type="SAM" id="MobiDB-lite"/>
    </source>
</evidence>
<dbReference type="InterPro" id="IPR029071">
    <property type="entry name" value="Ubiquitin-like_domsf"/>
</dbReference>
<protein>
    <submittedName>
        <fullName evidence="4">Tubulin-specific chaperone E</fullName>
    </submittedName>
</protein>
<dbReference type="EMBL" id="NBCO01000001">
    <property type="protein sequence ID" value="ORC93371.1"/>
    <property type="molecule type" value="Genomic_DNA"/>
</dbReference>
<reference evidence="4 5" key="1">
    <citation type="submission" date="2017-03" db="EMBL/GenBank/DDBJ databases">
        <title>An alternative strategy for trypanosome survival in the mammalian bloodstream revealed through genome and transcriptome analysis of the ubiquitous bovine parasite Trypanosoma (Megatrypanum) theileri.</title>
        <authorList>
            <person name="Kelly S."/>
            <person name="Ivens A."/>
            <person name="Mott A."/>
            <person name="O'Neill E."/>
            <person name="Emms D."/>
            <person name="Macleod O."/>
            <person name="Voorheis P."/>
            <person name="Matthews J."/>
            <person name="Matthews K."/>
            <person name="Carrington M."/>
        </authorList>
    </citation>
    <scope>NUCLEOTIDE SEQUENCE [LARGE SCALE GENOMIC DNA]</scope>
    <source>
        <strain evidence="4">Edinburgh</strain>
    </source>
</reference>
<evidence type="ECO:0000256" key="1">
    <source>
        <dbReference type="SAM" id="Coils"/>
    </source>
</evidence>
<evidence type="ECO:0000313" key="5">
    <source>
        <dbReference type="Proteomes" id="UP000192257"/>
    </source>
</evidence>
<feature type="region of interest" description="Disordered" evidence="2">
    <location>
        <begin position="200"/>
        <end position="223"/>
    </location>
</feature>
<dbReference type="RefSeq" id="XP_028887437.1">
    <property type="nucleotide sequence ID" value="XM_029020929.1"/>
</dbReference>
<dbReference type="InterPro" id="IPR032675">
    <property type="entry name" value="LRR_dom_sf"/>
</dbReference>
<dbReference type="VEuPathDB" id="TriTrypDB:TM35_000012480"/>
<evidence type="ECO:0000313" key="4">
    <source>
        <dbReference type="EMBL" id="ORC93371.1"/>
    </source>
</evidence>
<dbReference type="Proteomes" id="UP000192257">
    <property type="component" value="Unassembled WGS sequence"/>
</dbReference>
<name>A0A1X0P967_9TRYP</name>
<dbReference type="InterPro" id="IPR000626">
    <property type="entry name" value="Ubiquitin-like_dom"/>
</dbReference>
<proteinExistence type="predicted"/>
<dbReference type="PROSITE" id="PS50053">
    <property type="entry name" value="UBIQUITIN_2"/>
    <property type="match status" value="1"/>
</dbReference>
<dbReference type="Pfam" id="PF14560">
    <property type="entry name" value="Ubiquitin_2"/>
    <property type="match status" value="1"/>
</dbReference>
<dbReference type="Gene3D" id="3.10.20.90">
    <property type="entry name" value="Phosphatidylinositol 3-kinase Catalytic Subunit, Chain A, domain 1"/>
    <property type="match status" value="1"/>
</dbReference>
<dbReference type="InterPro" id="IPR044079">
    <property type="entry name" value="Ubl_TBCE"/>
</dbReference>
<evidence type="ECO:0000259" key="3">
    <source>
        <dbReference type="PROSITE" id="PS50053"/>
    </source>
</evidence>
<feature type="coiled-coil region" evidence="1">
    <location>
        <begin position="379"/>
        <end position="406"/>
    </location>
</feature>
<keyword evidence="1" id="KW-0175">Coiled coil</keyword>
<dbReference type="OrthoDB" id="5273213at2759"/>
<comment type="caution">
    <text evidence="4">The sequence shown here is derived from an EMBL/GenBank/DDBJ whole genome shotgun (WGS) entry which is preliminary data.</text>
</comment>
<organism evidence="4 5">
    <name type="scientific">Trypanosoma theileri</name>
    <dbReference type="NCBI Taxonomy" id="67003"/>
    <lineage>
        <taxon>Eukaryota</taxon>
        <taxon>Discoba</taxon>
        <taxon>Euglenozoa</taxon>
        <taxon>Kinetoplastea</taxon>
        <taxon>Metakinetoplastina</taxon>
        <taxon>Trypanosomatida</taxon>
        <taxon>Trypanosomatidae</taxon>
        <taxon>Trypanosoma</taxon>
    </lineage>
</organism>
<dbReference type="SUPFAM" id="SSF52047">
    <property type="entry name" value="RNI-like"/>
    <property type="match status" value="1"/>
</dbReference>
<dbReference type="SUPFAM" id="SSF54236">
    <property type="entry name" value="Ubiquitin-like"/>
    <property type="match status" value="1"/>
</dbReference>
<dbReference type="AlphaFoldDB" id="A0A1X0P967"/>
<feature type="domain" description="Ubiquitin-like" evidence="3">
    <location>
        <begin position="443"/>
        <end position="522"/>
    </location>
</feature>
<dbReference type="STRING" id="67003.A0A1X0P967"/>
<keyword evidence="5" id="KW-1185">Reference proteome</keyword>
<accession>A0A1X0P967</accession>
<dbReference type="CDD" id="cd17044">
    <property type="entry name" value="Ubl_TBCE"/>
    <property type="match status" value="1"/>
</dbReference>
<dbReference type="Gene3D" id="3.80.10.10">
    <property type="entry name" value="Ribonuclease Inhibitor"/>
    <property type="match status" value="2"/>
</dbReference>
<gene>
    <name evidence="4" type="ORF">TM35_000012480</name>
</gene>
<dbReference type="GeneID" id="39980709"/>
<sequence length="528" mass="58845">MATAGATSFLDALRSRYGAPDDRDSYAPDAFLIGGGRRAKSWELVGMDAARRRQGDHARLEHVVLRAMGVSVGEHSPGEMAAAALHRLREVDLSENPDLRLPEVAAIVQHLPALNVLQLSDTPELLRQEENASVEAPGGRVLPQVLASAHLTKLVLHNVGLRSIWQLRALVDLPALEELHLDRNGIQRLTLFADGEVIPPNYTSTKDENNNNNNNNNNNKEKNEQNNVHVEGFSWFPHVTTLSLAQNELSSWGPESGLNEVLTTAFPLLTRLFLTGNHMPNLHPSEDLKRDANDYAYLQPLELLCVKDNSTITDPCTLDALRELCPHLHTFRITYSSIFPQWNETLGRMYVVASLPTITTLNRGQVRPKERLDSEIFYIQRGLATLKEQEQQQQQQQQQQQTAGAKLSYPLLNVLREKHKDTILAIHRDGETASQDGITHVMLHLTIRCDGFEDVKKTVPNSITVGKLKALVRVIFSIAPSDQQLSFFTGDSGVVERGTELDNEIQSLAFYGICDGAVIRVVDTSLRR</sequence>